<feature type="coiled-coil region" evidence="4">
    <location>
        <begin position="507"/>
        <end position="541"/>
    </location>
</feature>
<dbReference type="GO" id="GO:0036064">
    <property type="term" value="C:ciliary basal body"/>
    <property type="evidence" value="ECO:0007669"/>
    <property type="project" value="TreeGrafter"/>
</dbReference>
<keyword evidence="6" id="KW-0418">Kinase</keyword>
<evidence type="ECO:0000256" key="5">
    <source>
        <dbReference type="SAM" id="MobiDB-lite"/>
    </source>
</evidence>
<reference evidence="6" key="1">
    <citation type="journal article" date="2014" name="Insect Biochem. Mol. Biol.">
        <title>An insight into the sialome of the frog biting fly, Corethrella appendiculata.</title>
        <authorList>
            <person name="Ribeiro J.M.C."/>
            <person name="Chagas A.C."/>
            <person name="Pham V.M."/>
            <person name="Lounibos L.P."/>
            <person name="Calvo E."/>
        </authorList>
    </citation>
    <scope>NUCLEOTIDE SEQUENCE</scope>
    <source>
        <tissue evidence="6">Salivary glands</tissue>
    </source>
</reference>
<dbReference type="GO" id="GO:0005769">
    <property type="term" value="C:early endosome"/>
    <property type="evidence" value="ECO:0007669"/>
    <property type="project" value="TreeGrafter"/>
</dbReference>
<accession>U5EDS6</accession>
<feature type="compositionally biased region" description="Low complexity" evidence="5">
    <location>
        <begin position="209"/>
        <end position="245"/>
    </location>
</feature>
<feature type="region of interest" description="Disordered" evidence="5">
    <location>
        <begin position="25"/>
        <end position="123"/>
    </location>
</feature>
<dbReference type="GO" id="GO:1903566">
    <property type="term" value="P:positive regulation of protein localization to cilium"/>
    <property type="evidence" value="ECO:0007669"/>
    <property type="project" value="TreeGrafter"/>
</dbReference>
<feature type="compositionally biased region" description="Gly residues" evidence="5">
    <location>
        <begin position="368"/>
        <end position="379"/>
    </location>
</feature>
<organism evidence="6">
    <name type="scientific">Corethrella appendiculata</name>
    <dbReference type="NCBI Taxonomy" id="1370023"/>
    <lineage>
        <taxon>Eukaryota</taxon>
        <taxon>Metazoa</taxon>
        <taxon>Ecdysozoa</taxon>
        <taxon>Arthropoda</taxon>
        <taxon>Hexapoda</taxon>
        <taxon>Insecta</taxon>
        <taxon>Pterygota</taxon>
        <taxon>Neoptera</taxon>
        <taxon>Endopterygota</taxon>
        <taxon>Diptera</taxon>
        <taxon>Nematocera</taxon>
        <taxon>Culicoidea</taxon>
        <taxon>Chaoboridae</taxon>
        <taxon>Corethrella</taxon>
    </lineage>
</organism>
<dbReference type="EMBL" id="GANO01004627">
    <property type="protein sequence ID" value="JAB55244.1"/>
    <property type="molecule type" value="mRNA"/>
</dbReference>
<dbReference type="PANTHER" id="PTHR31259:SF3">
    <property type="entry name" value="ENDOSOME-ASSOCIATED-TRAFFICKING REGULATOR 1"/>
    <property type="match status" value="1"/>
</dbReference>
<dbReference type="PANTHER" id="PTHR31259">
    <property type="entry name" value="ENDOSOME-ASSOCIATED TRAFFICKING REGULATOR 1"/>
    <property type="match status" value="1"/>
</dbReference>
<feature type="non-terminal residue" evidence="6">
    <location>
        <position position="1"/>
    </location>
</feature>
<feature type="coiled-coil region" evidence="4">
    <location>
        <begin position="440"/>
        <end position="474"/>
    </location>
</feature>
<evidence type="ECO:0000256" key="2">
    <source>
        <dbReference type="ARBA" id="ARBA00016007"/>
    </source>
</evidence>
<comment type="similarity">
    <text evidence="1">Belongs to the ENTR1 family.</text>
</comment>
<feature type="region of interest" description="Disordered" evidence="5">
    <location>
        <begin position="322"/>
        <end position="395"/>
    </location>
</feature>
<dbReference type="GO" id="GO:0016301">
    <property type="term" value="F:kinase activity"/>
    <property type="evidence" value="ECO:0007669"/>
    <property type="project" value="UniProtKB-KW"/>
</dbReference>
<keyword evidence="6" id="KW-0808">Transferase</keyword>
<sequence length="622" mass="67655">SNNNATNVTMSSSTVTVAANTTTATTTIKTSPSSSSSTSSSLINNATNNNEITNSTTNMNGNNMNLNGTIGTSSPSKSATTSALNSNTGAKPKIPQFQSVNTLTNESKMKRSPRFPSFDSQSSLSDLADDKFNIYHSRSNNSFNSDYQTTTATTTTPATSTSATTFHTNNNNNNSKQYVQRSFSNYDIDDSPIGIGGSSNWHHLHHNSQRNNNNNNNNNNSNTNNNSSTNSSSGNLNNSSNNVNNSGGGHRLGAEFSAALPDFVQDHLVMEQWYNSMGTPKSTSPVSVDFDQLPDFAVNNIESELHARINDMPFDLTYNSTTGGGVGNRSPTMPLDLPHNTGSNNNSIHRRNIRSNQSDLPPDLTGNSSGGSGGGGNGGYLDPISPSPTNNLQHLDNKMQTLPDFLSDGPMHSSGRLADVTQHHYQHHFNSPDNDHYQQTHRLQLENDRLRRELDDCRRSLAVKTRRVDELEELVTNQRTNETQYNETLAQSMENIEVNLDKSYVSAATAESLANKYKQKIKKLQGEIENLRRENESLKEEGGAVGGAGVRTNRYSSSQELSRELSLAASTAENNLSQLLTGVDNLRIIASTIENMDRANIAHLPDDFLSDSDDNDMSGPAL</sequence>
<geneLocation type="mitochondrion" evidence="6"/>
<keyword evidence="6" id="KW-0496">Mitochondrion</keyword>
<dbReference type="GO" id="GO:0045724">
    <property type="term" value="P:positive regulation of cilium assembly"/>
    <property type="evidence" value="ECO:0007669"/>
    <property type="project" value="TreeGrafter"/>
</dbReference>
<protein>
    <recommendedName>
        <fullName evidence="2">Endosome-associated-trafficking regulator 1</fullName>
    </recommendedName>
</protein>
<feature type="compositionally biased region" description="Low complexity" evidence="5">
    <location>
        <begin position="25"/>
        <end position="83"/>
    </location>
</feature>
<evidence type="ECO:0000256" key="1">
    <source>
        <dbReference type="ARBA" id="ARBA00007791"/>
    </source>
</evidence>
<evidence type="ECO:0000256" key="4">
    <source>
        <dbReference type="SAM" id="Coils"/>
    </source>
</evidence>
<dbReference type="AlphaFoldDB" id="U5EDS6"/>
<dbReference type="InterPro" id="IPR026757">
    <property type="entry name" value="ENTR1"/>
</dbReference>
<keyword evidence="3 4" id="KW-0175">Coiled coil</keyword>
<dbReference type="GO" id="GO:0030496">
    <property type="term" value="C:midbody"/>
    <property type="evidence" value="ECO:0007669"/>
    <property type="project" value="TreeGrafter"/>
</dbReference>
<evidence type="ECO:0000256" key="3">
    <source>
        <dbReference type="ARBA" id="ARBA00023054"/>
    </source>
</evidence>
<dbReference type="GO" id="GO:0005813">
    <property type="term" value="C:centrosome"/>
    <property type="evidence" value="ECO:0007669"/>
    <property type="project" value="TreeGrafter"/>
</dbReference>
<proteinExistence type="evidence at transcript level"/>
<feature type="region of interest" description="Disordered" evidence="5">
    <location>
        <begin position="199"/>
        <end position="249"/>
    </location>
</feature>
<name>U5EDS6_9DIPT</name>
<feature type="region of interest" description="Disordered" evidence="5">
    <location>
        <begin position="138"/>
        <end position="176"/>
    </location>
</feature>
<dbReference type="GO" id="GO:0055037">
    <property type="term" value="C:recycling endosome"/>
    <property type="evidence" value="ECO:0007669"/>
    <property type="project" value="TreeGrafter"/>
</dbReference>
<feature type="compositionally biased region" description="Polar residues" evidence="5">
    <location>
        <begin position="138"/>
        <end position="148"/>
    </location>
</feature>
<feature type="compositionally biased region" description="Polar residues" evidence="5">
    <location>
        <begin position="96"/>
        <end position="106"/>
    </location>
</feature>
<dbReference type="GO" id="GO:0032465">
    <property type="term" value="P:regulation of cytokinesis"/>
    <property type="evidence" value="ECO:0007669"/>
    <property type="project" value="TreeGrafter"/>
</dbReference>
<evidence type="ECO:0000313" key="6">
    <source>
        <dbReference type="EMBL" id="JAB55244.1"/>
    </source>
</evidence>
<feature type="compositionally biased region" description="Low complexity" evidence="5">
    <location>
        <begin position="149"/>
        <end position="175"/>
    </location>
</feature>